<keyword evidence="8" id="KW-1185">Reference proteome</keyword>
<dbReference type="Proteomes" id="UP000287033">
    <property type="component" value="Unassembled WGS sequence"/>
</dbReference>
<dbReference type="AlphaFoldDB" id="A0A401SBQ5"/>
<feature type="transmembrane region" description="Helical" evidence="6">
    <location>
        <begin position="88"/>
        <end position="110"/>
    </location>
</feature>
<dbReference type="InterPro" id="IPR018629">
    <property type="entry name" value="XK-rel"/>
</dbReference>
<feature type="transmembrane region" description="Helical" evidence="6">
    <location>
        <begin position="250"/>
        <end position="274"/>
    </location>
</feature>
<evidence type="ECO:0000256" key="4">
    <source>
        <dbReference type="ARBA" id="ARBA00022989"/>
    </source>
</evidence>
<organism evidence="7 8">
    <name type="scientific">Chiloscyllium punctatum</name>
    <name type="common">Brownbanded bambooshark</name>
    <name type="synonym">Hemiscyllium punctatum</name>
    <dbReference type="NCBI Taxonomy" id="137246"/>
    <lineage>
        <taxon>Eukaryota</taxon>
        <taxon>Metazoa</taxon>
        <taxon>Chordata</taxon>
        <taxon>Craniata</taxon>
        <taxon>Vertebrata</taxon>
        <taxon>Chondrichthyes</taxon>
        <taxon>Elasmobranchii</taxon>
        <taxon>Galeomorphii</taxon>
        <taxon>Galeoidea</taxon>
        <taxon>Orectolobiformes</taxon>
        <taxon>Hemiscylliidae</taxon>
        <taxon>Chiloscyllium</taxon>
    </lineage>
</organism>
<sequence>MLRLIAEAALALMGSELTLYGVRVRAPAESKLSQQRYHFDFLHPTLNFKEEVQHQPIGMEKIETNNGNEANHNTTTLVLHRAKMPASIIISTVLFIAETVAGGFLCAVYSRWGDSYWLGLTISFMLVPSVLVQFTLILIHRELGMNRPFILLLHLLQMGPIIRCVEAIIVFCKSGKHEEPYVSITRKKRLHHGQSNEFEKEMGHSTRKLTIHRNAFQRASVIQAFMGSTPQLTLQLYISIVEKYIPPARVALMVMSLLSVTYGALVCNILSIQIKYDDYKIQMRPAAYICIILWRSLEIATRVTVLVLFSTVLKQWIFAVVSIDFLVYLFLPWVEFWCSHSPFPENIEKNYKRFGTAVVLLLVTILYAGINVFCWSAVQLMLSNRDLISKNQNWVRLSVYYILRFIENAVLLIIWYFFKTEVYEYFCSPLLVVQLIICYSLAIIFMLLFYQYCHPCRLLFTHNVVDCLQCSCWKEPRFESAVEDS</sequence>
<evidence type="ECO:0000256" key="6">
    <source>
        <dbReference type="RuleBase" id="RU910716"/>
    </source>
</evidence>
<dbReference type="STRING" id="137246.A0A401SBQ5"/>
<dbReference type="EMBL" id="BEZZ01000179">
    <property type="protein sequence ID" value="GCC27835.1"/>
    <property type="molecule type" value="Genomic_DNA"/>
</dbReference>
<feature type="transmembrane region" description="Helical" evidence="6">
    <location>
        <begin position="399"/>
        <end position="418"/>
    </location>
</feature>
<comment type="caution">
    <text evidence="7">The sequence shown here is derived from an EMBL/GenBank/DDBJ whole genome shotgun (WGS) entry which is preliminary data.</text>
</comment>
<feature type="transmembrane region" description="Helical" evidence="6">
    <location>
        <begin position="316"/>
        <end position="334"/>
    </location>
</feature>
<dbReference type="Pfam" id="PF09815">
    <property type="entry name" value="XK-related"/>
    <property type="match status" value="1"/>
</dbReference>
<feature type="transmembrane region" description="Helical" evidence="6">
    <location>
        <begin position="430"/>
        <end position="450"/>
    </location>
</feature>
<dbReference type="InterPro" id="IPR051773">
    <property type="entry name" value="XK-related_adapter"/>
</dbReference>
<evidence type="ECO:0000256" key="1">
    <source>
        <dbReference type="ARBA" id="ARBA00004141"/>
    </source>
</evidence>
<keyword evidence="3 6" id="KW-0812">Transmembrane</keyword>
<gene>
    <name evidence="7" type="ORF">chiPu_0006261</name>
</gene>
<name>A0A401SBQ5_CHIPU</name>
<proteinExistence type="inferred from homology"/>
<accession>A0A401SBQ5</accession>
<feature type="transmembrane region" description="Helical" evidence="6">
    <location>
        <begin position="354"/>
        <end position="378"/>
    </location>
</feature>
<evidence type="ECO:0000256" key="2">
    <source>
        <dbReference type="ARBA" id="ARBA00008789"/>
    </source>
</evidence>
<evidence type="ECO:0000256" key="3">
    <source>
        <dbReference type="ARBA" id="ARBA00022692"/>
    </source>
</evidence>
<feature type="transmembrane region" description="Helical" evidence="6">
    <location>
        <begin position="116"/>
        <end position="139"/>
    </location>
</feature>
<feature type="transmembrane region" description="Helical" evidence="6">
    <location>
        <begin position="286"/>
        <end position="309"/>
    </location>
</feature>
<comment type="subcellular location">
    <subcellularLocation>
        <location evidence="1 6">Membrane</location>
        <topology evidence="1 6">Multi-pass membrane protein</topology>
    </subcellularLocation>
</comment>
<comment type="similarity">
    <text evidence="2 6">Belongs to the XK family.</text>
</comment>
<dbReference type="PANTHER" id="PTHR14297:SF4">
    <property type="entry name" value="XK-RELATED PROTEIN 2"/>
    <property type="match status" value="1"/>
</dbReference>
<keyword evidence="5 6" id="KW-0472">Membrane</keyword>
<dbReference type="OrthoDB" id="10037417at2759"/>
<keyword evidence="4 6" id="KW-1133">Transmembrane helix</keyword>
<protein>
    <recommendedName>
        <fullName evidence="6">XK-related protein</fullName>
    </recommendedName>
</protein>
<evidence type="ECO:0000313" key="7">
    <source>
        <dbReference type="EMBL" id="GCC27835.1"/>
    </source>
</evidence>
<reference evidence="7 8" key="1">
    <citation type="journal article" date="2018" name="Nat. Ecol. Evol.">
        <title>Shark genomes provide insights into elasmobranch evolution and the origin of vertebrates.</title>
        <authorList>
            <person name="Hara Y"/>
            <person name="Yamaguchi K"/>
            <person name="Onimaru K"/>
            <person name="Kadota M"/>
            <person name="Koyanagi M"/>
            <person name="Keeley SD"/>
            <person name="Tatsumi K"/>
            <person name="Tanaka K"/>
            <person name="Motone F"/>
            <person name="Kageyama Y"/>
            <person name="Nozu R"/>
            <person name="Adachi N"/>
            <person name="Nishimura O"/>
            <person name="Nakagawa R"/>
            <person name="Tanegashima C"/>
            <person name="Kiyatake I"/>
            <person name="Matsumoto R"/>
            <person name="Murakumo K"/>
            <person name="Nishida K"/>
            <person name="Terakita A"/>
            <person name="Kuratani S"/>
            <person name="Sato K"/>
            <person name="Hyodo S Kuraku.S."/>
        </authorList>
    </citation>
    <scope>NUCLEOTIDE SEQUENCE [LARGE SCALE GENOMIC DNA]</scope>
</reference>
<dbReference type="OMA" id="EWEIGQT"/>
<dbReference type="PANTHER" id="PTHR14297">
    <property type="entry name" value="MEMBRANE TRANSPORT PROTEIN XK FAMILY MEMBER"/>
    <property type="match status" value="1"/>
</dbReference>
<evidence type="ECO:0000256" key="5">
    <source>
        <dbReference type="ARBA" id="ARBA00023136"/>
    </source>
</evidence>
<evidence type="ECO:0000313" key="8">
    <source>
        <dbReference type="Proteomes" id="UP000287033"/>
    </source>
</evidence>
<dbReference type="GO" id="GO:0005886">
    <property type="term" value="C:plasma membrane"/>
    <property type="evidence" value="ECO:0007669"/>
    <property type="project" value="UniProtKB-ARBA"/>
</dbReference>